<dbReference type="AlphaFoldDB" id="A0A023G0Q2"/>
<dbReference type="EMBL" id="GBBL01000742">
    <property type="protein sequence ID" value="JAC26578.1"/>
    <property type="molecule type" value="mRNA"/>
</dbReference>
<name>A0A023G0Q2_AMBPA</name>
<sequence length="141" mass="15480">MKAVVVLAVLCAIACADHEEGHHEEGHHGGHEHAAGHHHHHGSVCSLPTEQLRTVVTCVQGKVDQEVLGKLNAVAEQLHCENIFCGIQKFCERDGTLENNRTDVFTADQNQQLRVAFHECRPEHHSTDAAHPEATEAASHE</sequence>
<organism evidence="3">
    <name type="scientific">Amblyomma parvum</name>
    <name type="common">South American tick</name>
    <dbReference type="NCBI Taxonomy" id="251391"/>
    <lineage>
        <taxon>Eukaryota</taxon>
        <taxon>Metazoa</taxon>
        <taxon>Ecdysozoa</taxon>
        <taxon>Arthropoda</taxon>
        <taxon>Chelicerata</taxon>
        <taxon>Arachnida</taxon>
        <taxon>Acari</taxon>
        <taxon>Parasitiformes</taxon>
        <taxon>Ixodida</taxon>
        <taxon>Ixodoidea</taxon>
        <taxon>Ixodidae</taxon>
        <taxon>Amblyomminae</taxon>
        <taxon>Amblyomma</taxon>
    </lineage>
</organism>
<feature type="compositionally biased region" description="Basic and acidic residues" evidence="1">
    <location>
        <begin position="22"/>
        <end position="35"/>
    </location>
</feature>
<keyword evidence="2" id="KW-0732">Signal</keyword>
<proteinExistence type="evidence at transcript level"/>
<accession>A0A023G0Q2</accession>
<protein>
    <submittedName>
        <fullName evidence="3">Putative his-rich 1</fullName>
    </submittedName>
</protein>
<reference evidence="3" key="1">
    <citation type="submission" date="2014-03" db="EMBL/GenBank/DDBJ databases">
        <title>The sialotranscriptome of Amblyomma triste, Amblyomma parvum and Amblyomma cajennense ticks, uncovered by 454-based RNA-seq.</title>
        <authorList>
            <person name="Garcia G.R."/>
            <person name="Gardinassi L.G."/>
            <person name="Ribeiro J.M."/>
            <person name="Anatrielo E."/>
            <person name="Ferreira B.R."/>
            <person name="Moreira H.N."/>
            <person name="Mafra C."/>
            <person name="Olegario M.M."/>
            <person name="Szabo P.J."/>
            <person name="Miranda-Santos I.K."/>
            <person name="Maruyama S.R."/>
        </authorList>
    </citation>
    <scope>NUCLEOTIDE SEQUENCE</scope>
    <source>
        <strain evidence="3">Araguapaz</strain>
        <tissue evidence="3">Salivary glands</tissue>
    </source>
</reference>
<feature type="region of interest" description="Disordered" evidence="1">
    <location>
        <begin position="22"/>
        <end position="43"/>
    </location>
</feature>
<evidence type="ECO:0000256" key="1">
    <source>
        <dbReference type="SAM" id="MobiDB-lite"/>
    </source>
</evidence>
<dbReference type="Gene3D" id="1.10.150.440">
    <property type="match status" value="1"/>
</dbReference>
<evidence type="ECO:0000313" key="3">
    <source>
        <dbReference type="EMBL" id="JAC26578.1"/>
    </source>
</evidence>
<feature type="chain" id="PRO_5001520375" evidence="2">
    <location>
        <begin position="17"/>
        <end position="141"/>
    </location>
</feature>
<feature type="region of interest" description="Disordered" evidence="1">
    <location>
        <begin position="122"/>
        <end position="141"/>
    </location>
</feature>
<evidence type="ECO:0000256" key="2">
    <source>
        <dbReference type="SAM" id="SignalP"/>
    </source>
</evidence>
<feature type="signal peptide" evidence="2">
    <location>
        <begin position="1"/>
        <end position="16"/>
    </location>
</feature>